<dbReference type="PANTHER" id="PTHR10978">
    <property type="entry name" value="SUCCINATE DEHYDROGENASE CYTOCHROME B560 SUBUNIT"/>
    <property type="match status" value="1"/>
</dbReference>
<keyword evidence="10" id="KW-0408">Iron</keyword>
<sequence>MQTSRPVFLELWRIKLPLPGLVSILHRASGVLMVLTIPFAAILLHLAASGQQGFESAAGLLDSWWVGLFLVGLVWSLMHHLLAGIRHLVLDIGVGLDRPVARSTAATVLVAGLVSSLLLLVLGVIS</sequence>
<dbReference type="InterPro" id="IPR034804">
    <property type="entry name" value="SQR/QFR_C/D"/>
</dbReference>
<keyword evidence="11 13" id="KW-0472">Membrane</keyword>
<evidence type="ECO:0000256" key="13">
    <source>
        <dbReference type="SAM" id="Phobius"/>
    </source>
</evidence>
<dbReference type="EMBL" id="JBHUHX010000016">
    <property type="protein sequence ID" value="MFD2111752.1"/>
    <property type="molecule type" value="Genomic_DNA"/>
</dbReference>
<dbReference type="SUPFAM" id="SSF81343">
    <property type="entry name" value="Fumarate reductase respiratory complex transmembrane subunits"/>
    <property type="match status" value="1"/>
</dbReference>
<keyword evidence="8" id="KW-0479">Metal-binding</keyword>
<dbReference type="PROSITE" id="PS01000">
    <property type="entry name" value="SDH_CYT_1"/>
    <property type="match status" value="1"/>
</dbReference>
<evidence type="ECO:0000256" key="12">
    <source>
        <dbReference type="ARBA" id="ARBA00025912"/>
    </source>
</evidence>
<name>A0ABW4Y7W3_9GAMM</name>
<reference evidence="15" key="1">
    <citation type="journal article" date="2019" name="Int. J. Syst. Evol. Microbiol.">
        <title>The Global Catalogue of Microorganisms (GCM) 10K type strain sequencing project: providing services to taxonomists for standard genome sequencing and annotation.</title>
        <authorList>
            <consortium name="The Broad Institute Genomics Platform"/>
            <consortium name="The Broad Institute Genome Sequencing Center for Infectious Disease"/>
            <person name="Wu L."/>
            <person name="Ma J."/>
        </authorList>
    </citation>
    <scope>NUCLEOTIDE SEQUENCE [LARGE SCALE GENOMIC DNA]</scope>
    <source>
        <strain evidence="15">KACC 12597</strain>
    </source>
</reference>
<keyword evidence="6" id="KW-0349">Heme</keyword>
<comment type="caution">
    <text evidence="14">The sequence shown here is derived from an EMBL/GenBank/DDBJ whole genome shotgun (WGS) entry which is preliminary data.</text>
</comment>
<comment type="subcellular location">
    <subcellularLocation>
        <location evidence="3">Membrane</location>
        <topology evidence="3">Multi-pass membrane protein</topology>
    </subcellularLocation>
</comment>
<evidence type="ECO:0000256" key="9">
    <source>
        <dbReference type="ARBA" id="ARBA00022989"/>
    </source>
</evidence>
<dbReference type="PANTHER" id="PTHR10978:SF5">
    <property type="entry name" value="SUCCINATE DEHYDROGENASE CYTOCHROME B560 SUBUNIT, MITOCHONDRIAL"/>
    <property type="match status" value="1"/>
</dbReference>
<evidence type="ECO:0000256" key="10">
    <source>
        <dbReference type="ARBA" id="ARBA00023004"/>
    </source>
</evidence>
<comment type="function">
    <text evidence="2">Membrane-anchoring subunit of succinate dehydrogenase (SDH).</text>
</comment>
<protein>
    <recommendedName>
        <fullName evidence="5">Succinate dehydrogenase cytochrome b556 subunit</fullName>
    </recommendedName>
</protein>
<evidence type="ECO:0000256" key="1">
    <source>
        <dbReference type="ARBA" id="ARBA00001971"/>
    </source>
</evidence>
<evidence type="ECO:0000256" key="2">
    <source>
        <dbReference type="ARBA" id="ARBA00004050"/>
    </source>
</evidence>
<proteinExistence type="inferred from homology"/>
<dbReference type="Gene3D" id="1.20.1300.10">
    <property type="entry name" value="Fumarate reductase/succinate dehydrogenase, transmembrane subunit"/>
    <property type="match status" value="1"/>
</dbReference>
<organism evidence="14 15">
    <name type="scientific">Thiorhodococcus fuscus</name>
    <dbReference type="NCBI Taxonomy" id="527200"/>
    <lineage>
        <taxon>Bacteria</taxon>
        <taxon>Pseudomonadati</taxon>
        <taxon>Pseudomonadota</taxon>
        <taxon>Gammaproteobacteria</taxon>
        <taxon>Chromatiales</taxon>
        <taxon>Chromatiaceae</taxon>
        <taxon>Thiorhodococcus</taxon>
    </lineage>
</organism>
<gene>
    <name evidence="14" type="primary">sdhC</name>
    <name evidence="14" type="ORF">ACFSJC_07865</name>
</gene>
<feature type="transmembrane region" description="Helical" evidence="13">
    <location>
        <begin position="104"/>
        <end position="125"/>
    </location>
</feature>
<evidence type="ECO:0000256" key="3">
    <source>
        <dbReference type="ARBA" id="ARBA00004141"/>
    </source>
</evidence>
<evidence type="ECO:0000313" key="14">
    <source>
        <dbReference type="EMBL" id="MFD2111752.1"/>
    </source>
</evidence>
<dbReference type="InterPro" id="IPR018495">
    <property type="entry name" value="Succ_DH_cyt_bsu_CS"/>
</dbReference>
<evidence type="ECO:0000256" key="7">
    <source>
        <dbReference type="ARBA" id="ARBA00022692"/>
    </source>
</evidence>
<dbReference type="Pfam" id="PF01127">
    <property type="entry name" value="Sdh_cyt"/>
    <property type="match status" value="1"/>
</dbReference>
<comment type="cofactor">
    <cofactor evidence="1">
        <name>heme</name>
        <dbReference type="ChEBI" id="CHEBI:30413"/>
    </cofactor>
</comment>
<keyword evidence="9 13" id="KW-1133">Transmembrane helix</keyword>
<dbReference type="PIRSF" id="PIRSF000178">
    <property type="entry name" value="SDH_cyt_b560"/>
    <property type="match status" value="1"/>
</dbReference>
<accession>A0ABW4Y7W3</accession>
<dbReference type="InterPro" id="IPR014314">
    <property type="entry name" value="Succ_DH_cytb556"/>
</dbReference>
<evidence type="ECO:0000256" key="5">
    <source>
        <dbReference type="ARBA" id="ARBA00020076"/>
    </source>
</evidence>
<feature type="transmembrane region" description="Helical" evidence="13">
    <location>
        <begin position="64"/>
        <end position="83"/>
    </location>
</feature>
<feature type="transmembrane region" description="Helical" evidence="13">
    <location>
        <begin position="21"/>
        <end position="44"/>
    </location>
</feature>
<dbReference type="RefSeq" id="WP_386025447.1">
    <property type="nucleotide sequence ID" value="NZ_JBHUHX010000016.1"/>
</dbReference>
<dbReference type="NCBIfam" id="TIGR02970">
    <property type="entry name" value="succ_dehyd_cytB"/>
    <property type="match status" value="1"/>
</dbReference>
<evidence type="ECO:0000313" key="15">
    <source>
        <dbReference type="Proteomes" id="UP001597337"/>
    </source>
</evidence>
<evidence type="ECO:0000256" key="4">
    <source>
        <dbReference type="ARBA" id="ARBA00007244"/>
    </source>
</evidence>
<dbReference type="CDD" id="cd03499">
    <property type="entry name" value="SQR_TypeC_SdhC"/>
    <property type="match status" value="1"/>
</dbReference>
<dbReference type="Proteomes" id="UP001597337">
    <property type="component" value="Unassembled WGS sequence"/>
</dbReference>
<keyword evidence="15" id="KW-1185">Reference proteome</keyword>
<evidence type="ECO:0000256" key="11">
    <source>
        <dbReference type="ARBA" id="ARBA00023136"/>
    </source>
</evidence>
<keyword evidence="7 13" id="KW-0812">Transmembrane</keyword>
<comment type="subunit">
    <text evidence="12">Part of an enzyme complex containing four subunits: a flavoprotein, an iron-sulfur protein, plus two membrane-anchoring proteins, SdhC and SdhD. The complex can form homotrimers.</text>
</comment>
<evidence type="ECO:0000256" key="6">
    <source>
        <dbReference type="ARBA" id="ARBA00022617"/>
    </source>
</evidence>
<dbReference type="InterPro" id="IPR000701">
    <property type="entry name" value="SuccDH_FuR_B_TM-su"/>
</dbReference>
<comment type="similarity">
    <text evidence="4">Belongs to the cytochrome b560 family.</text>
</comment>
<evidence type="ECO:0000256" key="8">
    <source>
        <dbReference type="ARBA" id="ARBA00022723"/>
    </source>
</evidence>